<keyword evidence="1" id="KW-0723">Serine/threonine-protein kinase</keyword>
<evidence type="ECO:0000256" key="4">
    <source>
        <dbReference type="ARBA" id="ARBA00022777"/>
    </source>
</evidence>
<dbReference type="GO" id="GO:0004674">
    <property type="term" value="F:protein serine/threonine kinase activity"/>
    <property type="evidence" value="ECO:0007669"/>
    <property type="project" value="UniProtKB-KW"/>
</dbReference>
<evidence type="ECO:0000313" key="8">
    <source>
        <dbReference type="Proteomes" id="UP000887574"/>
    </source>
</evidence>
<proteinExistence type="predicted"/>
<organism evidence="8 9">
    <name type="scientific">Ditylenchus dipsaci</name>
    <dbReference type="NCBI Taxonomy" id="166011"/>
    <lineage>
        <taxon>Eukaryota</taxon>
        <taxon>Metazoa</taxon>
        <taxon>Ecdysozoa</taxon>
        <taxon>Nematoda</taxon>
        <taxon>Chromadorea</taxon>
        <taxon>Rhabditida</taxon>
        <taxon>Tylenchina</taxon>
        <taxon>Tylenchomorpha</taxon>
        <taxon>Sphaerularioidea</taxon>
        <taxon>Anguinidae</taxon>
        <taxon>Anguininae</taxon>
        <taxon>Ditylenchus</taxon>
    </lineage>
</organism>
<evidence type="ECO:0000313" key="9">
    <source>
        <dbReference type="WBParaSite" id="jg24025"/>
    </source>
</evidence>
<sequence>MEAMDYDQHNVYIVLELVKGGDLYHLIKSMSHSKRLFKEGCSVSHNKNVDWWSLGVLTYTLFYGFEPYSIADVIDNKLNRTLVQSIFNNNHANNASPVARDFILSCLNMIC</sequence>
<comment type="catalytic activity">
    <reaction evidence="6">
        <text>L-threonyl-[protein] + ATP = O-phospho-L-threonyl-[protein] + ADP + H(+)</text>
        <dbReference type="Rhea" id="RHEA:46608"/>
        <dbReference type="Rhea" id="RHEA-COMP:11060"/>
        <dbReference type="Rhea" id="RHEA-COMP:11605"/>
        <dbReference type="ChEBI" id="CHEBI:15378"/>
        <dbReference type="ChEBI" id="CHEBI:30013"/>
        <dbReference type="ChEBI" id="CHEBI:30616"/>
        <dbReference type="ChEBI" id="CHEBI:61977"/>
        <dbReference type="ChEBI" id="CHEBI:456216"/>
        <dbReference type="EC" id="2.7.11.1"/>
    </reaction>
</comment>
<dbReference type="InterPro" id="IPR011009">
    <property type="entry name" value="Kinase-like_dom_sf"/>
</dbReference>
<keyword evidence="4" id="KW-0418">Kinase</keyword>
<dbReference type="WBParaSite" id="jg24025">
    <property type="protein sequence ID" value="jg24025"/>
    <property type="gene ID" value="jg24025"/>
</dbReference>
<evidence type="ECO:0000256" key="2">
    <source>
        <dbReference type="ARBA" id="ARBA00022679"/>
    </source>
</evidence>
<dbReference type="Proteomes" id="UP000887574">
    <property type="component" value="Unplaced"/>
</dbReference>
<evidence type="ECO:0000256" key="5">
    <source>
        <dbReference type="ARBA" id="ARBA00022840"/>
    </source>
</evidence>
<keyword evidence="8" id="KW-1185">Reference proteome</keyword>
<evidence type="ECO:0000256" key="3">
    <source>
        <dbReference type="ARBA" id="ARBA00022741"/>
    </source>
</evidence>
<keyword evidence="3" id="KW-0547">Nucleotide-binding</keyword>
<protein>
    <submittedName>
        <fullName evidence="9">Aurora kinase</fullName>
    </submittedName>
</protein>
<dbReference type="AlphaFoldDB" id="A0A915DV74"/>
<accession>A0A915DV74</accession>
<name>A0A915DV74_9BILA</name>
<evidence type="ECO:0000256" key="1">
    <source>
        <dbReference type="ARBA" id="ARBA00022527"/>
    </source>
</evidence>
<comment type="catalytic activity">
    <reaction evidence="7">
        <text>L-seryl-[protein] + ATP = O-phospho-L-seryl-[protein] + ADP + H(+)</text>
        <dbReference type="Rhea" id="RHEA:17989"/>
        <dbReference type="Rhea" id="RHEA-COMP:9863"/>
        <dbReference type="Rhea" id="RHEA-COMP:11604"/>
        <dbReference type="ChEBI" id="CHEBI:15378"/>
        <dbReference type="ChEBI" id="CHEBI:29999"/>
        <dbReference type="ChEBI" id="CHEBI:30616"/>
        <dbReference type="ChEBI" id="CHEBI:83421"/>
        <dbReference type="ChEBI" id="CHEBI:456216"/>
        <dbReference type="EC" id="2.7.11.1"/>
    </reaction>
</comment>
<dbReference type="PANTHER" id="PTHR24350">
    <property type="entry name" value="SERINE/THREONINE-PROTEIN KINASE IAL-RELATED"/>
    <property type="match status" value="1"/>
</dbReference>
<reference evidence="9" key="1">
    <citation type="submission" date="2022-11" db="UniProtKB">
        <authorList>
            <consortium name="WormBaseParasite"/>
        </authorList>
    </citation>
    <scope>IDENTIFICATION</scope>
</reference>
<keyword evidence="5" id="KW-0067">ATP-binding</keyword>
<evidence type="ECO:0000256" key="6">
    <source>
        <dbReference type="ARBA" id="ARBA00047899"/>
    </source>
</evidence>
<keyword evidence="2" id="KW-0808">Transferase</keyword>
<evidence type="ECO:0000256" key="7">
    <source>
        <dbReference type="ARBA" id="ARBA00048679"/>
    </source>
</evidence>
<dbReference type="Gene3D" id="1.10.510.10">
    <property type="entry name" value="Transferase(Phosphotransferase) domain 1"/>
    <property type="match status" value="1"/>
</dbReference>
<dbReference type="SUPFAM" id="SSF56112">
    <property type="entry name" value="Protein kinase-like (PK-like)"/>
    <property type="match status" value="1"/>
</dbReference>
<dbReference type="GO" id="GO:0005524">
    <property type="term" value="F:ATP binding"/>
    <property type="evidence" value="ECO:0007669"/>
    <property type="project" value="UniProtKB-KW"/>
</dbReference>
<dbReference type="InterPro" id="IPR030616">
    <property type="entry name" value="Aur-like"/>
</dbReference>